<keyword evidence="6" id="KW-1185">Reference proteome</keyword>
<keyword evidence="3" id="KW-0067">ATP-binding</keyword>
<dbReference type="AlphaFoldDB" id="A0A543NHU5"/>
<dbReference type="PANTHER" id="PTHR43309">
    <property type="entry name" value="5-OXOPROLINASE SUBUNIT C"/>
    <property type="match status" value="1"/>
</dbReference>
<sequence length="287" mass="29450">MSALELLSTGVLTTVQDSGRFGYAALGVGRSGAADAGSFSLANRLLANNEASPALEVTLGGLRARVRGAATVAVTGAPCPITVDGRSAAMNTVLHLPDGAELALGVPASGVRTYVALRGGVTVDPVLGSCSTDTLAGLGPSVCAPGTVLPAGSPPREFPVTDTAPRARAFPEELTLTVVPGPRDDWFRPTAMETLFGHAYEVTERSDRIGMRLSGPPLPRSREEELPTEGMVAGALQVPPEGEPVLFLADHPVTGGYPVIAVTVASDVAHAAQARPGTRLRFRKGTA</sequence>
<dbReference type="GO" id="GO:0005524">
    <property type="term" value="F:ATP binding"/>
    <property type="evidence" value="ECO:0007669"/>
    <property type="project" value="UniProtKB-KW"/>
</dbReference>
<evidence type="ECO:0000313" key="5">
    <source>
        <dbReference type="EMBL" id="TQN31416.1"/>
    </source>
</evidence>
<evidence type="ECO:0000256" key="1">
    <source>
        <dbReference type="ARBA" id="ARBA00022741"/>
    </source>
</evidence>
<dbReference type="Pfam" id="PF02626">
    <property type="entry name" value="CT_A_B"/>
    <property type="match status" value="1"/>
</dbReference>
<organism evidence="5 6">
    <name type="scientific">Haloactinospora alba</name>
    <dbReference type="NCBI Taxonomy" id="405555"/>
    <lineage>
        <taxon>Bacteria</taxon>
        <taxon>Bacillati</taxon>
        <taxon>Actinomycetota</taxon>
        <taxon>Actinomycetes</taxon>
        <taxon>Streptosporangiales</taxon>
        <taxon>Nocardiopsidaceae</taxon>
        <taxon>Haloactinospora</taxon>
    </lineage>
</organism>
<name>A0A543NHU5_9ACTN</name>
<dbReference type="InterPro" id="IPR029000">
    <property type="entry name" value="Cyclophilin-like_dom_sf"/>
</dbReference>
<dbReference type="GO" id="GO:0016787">
    <property type="term" value="F:hydrolase activity"/>
    <property type="evidence" value="ECO:0007669"/>
    <property type="project" value="UniProtKB-KW"/>
</dbReference>
<dbReference type="EMBL" id="VFQC01000001">
    <property type="protein sequence ID" value="TQN31416.1"/>
    <property type="molecule type" value="Genomic_DNA"/>
</dbReference>
<dbReference type="SUPFAM" id="SSF50891">
    <property type="entry name" value="Cyclophilin-like"/>
    <property type="match status" value="1"/>
</dbReference>
<dbReference type="SMART" id="SM00797">
    <property type="entry name" value="AHS2"/>
    <property type="match status" value="1"/>
</dbReference>
<reference evidence="5 6" key="1">
    <citation type="submission" date="2019-06" db="EMBL/GenBank/DDBJ databases">
        <title>Sequencing the genomes of 1000 actinobacteria strains.</title>
        <authorList>
            <person name="Klenk H.-P."/>
        </authorList>
    </citation>
    <scope>NUCLEOTIDE SEQUENCE [LARGE SCALE GENOMIC DNA]</scope>
    <source>
        <strain evidence="5 6">DSM 45015</strain>
    </source>
</reference>
<comment type="caution">
    <text evidence="5">The sequence shown here is derived from an EMBL/GenBank/DDBJ whole genome shotgun (WGS) entry which is preliminary data.</text>
</comment>
<dbReference type="InterPro" id="IPR052708">
    <property type="entry name" value="PxpC"/>
</dbReference>
<evidence type="ECO:0000313" key="6">
    <source>
        <dbReference type="Proteomes" id="UP000317422"/>
    </source>
</evidence>
<dbReference type="OrthoDB" id="9768696at2"/>
<evidence type="ECO:0000259" key="4">
    <source>
        <dbReference type="SMART" id="SM00797"/>
    </source>
</evidence>
<keyword evidence="1" id="KW-0547">Nucleotide-binding</keyword>
<dbReference type="NCBIfam" id="TIGR00724">
    <property type="entry name" value="urea_amlyse_rel"/>
    <property type="match status" value="1"/>
</dbReference>
<dbReference type="Gene3D" id="2.40.100.10">
    <property type="entry name" value="Cyclophilin-like"/>
    <property type="match status" value="1"/>
</dbReference>
<dbReference type="PANTHER" id="PTHR43309:SF3">
    <property type="entry name" value="5-OXOPROLINASE SUBUNIT C"/>
    <property type="match status" value="1"/>
</dbReference>
<evidence type="ECO:0000256" key="3">
    <source>
        <dbReference type="ARBA" id="ARBA00022840"/>
    </source>
</evidence>
<dbReference type="InterPro" id="IPR003778">
    <property type="entry name" value="CT_A_B"/>
</dbReference>
<accession>A0A543NHU5</accession>
<proteinExistence type="predicted"/>
<evidence type="ECO:0000256" key="2">
    <source>
        <dbReference type="ARBA" id="ARBA00022801"/>
    </source>
</evidence>
<gene>
    <name evidence="5" type="ORF">FHX37_1317</name>
</gene>
<protein>
    <submittedName>
        <fullName evidence="5">Biotin-dependent carboxylase-like uncharacterized protein</fullName>
    </submittedName>
</protein>
<dbReference type="RefSeq" id="WP_141922746.1">
    <property type="nucleotide sequence ID" value="NZ_VFQC01000001.1"/>
</dbReference>
<keyword evidence="2" id="KW-0378">Hydrolase</keyword>
<dbReference type="Proteomes" id="UP000317422">
    <property type="component" value="Unassembled WGS sequence"/>
</dbReference>
<feature type="domain" description="Carboxyltransferase" evidence="4">
    <location>
        <begin position="25"/>
        <end position="287"/>
    </location>
</feature>